<keyword evidence="13" id="KW-1185">Reference proteome</keyword>
<feature type="transmembrane region" description="Helical" evidence="10">
    <location>
        <begin position="265"/>
        <end position="284"/>
    </location>
</feature>
<dbReference type="PROSITE" id="PS50244">
    <property type="entry name" value="S5A_REDUCTASE"/>
    <property type="match status" value="1"/>
</dbReference>
<dbReference type="Pfam" id="PF14752">
    <property type="entry name" value="RBP_receptor"/>
    <property type="match status" value="1"/>
</dbReference>
<accession>F0Y8J2</accession>
<evidence type="ECO:0000256" key="2">
    <source>
        <dbReference type="ARBA" id="ARBA00007742"/>
    </source>
</evidence>
<evidence type="ECO:0000256" key="6">
    <source>
        <dbReference type="ARBA" id="ARBA00023002"/>
    </source>
</evidence>
<reference evidence="12 13" key="1">
    <citation type="journal article" date="2011" name="Proc. Natl. Acad. Sci. U.S.A.">
        <title>Niche of harmful alga Aureococcus anophagefferens revealed through ecogenomics.</title>
        <authorList>
            <person name="Gobler C.J."/>
            <person name="Berry D.L."/>
            <person name="Dyhrman S.T."/>
            <person name="Wilhelm S.W."/>
            <person name="Salamov A."/>
            <person name="Lobanov A.V."/>
            <person name="Zhang Y."/>
            <person name="Collier J.L."/>
            <person name="Wurch L.L."/>
            <person name="Kustka A.B."/>
            <person name="Dill B.D."/>
            <person name="Shah M."/>
            <person name="VerBerkmoes N.C."/>
            <person name="Kuo A."/>
            <person name="Terry A."/>
            <person name="Pangilinan J."/>
            <person name="Lindquist E.A."/>
            <person name="Lucas S."/>
            <person name="Paulsen I.T."/>
            <person name="Hattenrath-Lehmann T.K."/>
            <person name="Talmage S.C."/>
            <person name="Walker E.A."/>
            <person name="Koch F."/>
            <person name="Burson A.M."/>
            <person name="Marcoval M.A."/>
            <person name="Tang Y.Z."/>
            <person name="Lecleir G.R."/>
            <person name="Coyne K.J."/>
            <person name="Berg G.M."/>
            <person name="Bertrand E.M."/>
            <person name="Saito M.A."/>
            <person name="Gladyshev V.N."/>
            <person name="Grigoriev I.V."/>
        </authorList>
    </citation>
    <scope>NUCLEOTIDE SEQUENCE [LARGE SCALE GENOMIC DNA]</scope>
    <source>
        <strain evidence="13">CCMP 1984</strain>
    </source>
</reference>
<feature type="transmembrane region" description="Helical" evidence="10">
    <location>
        <begin position="795"/>
        <end position="817"/>
    </location>
</feature>
<evidence type="ECO:0000313" key="12">
    <source>
        <dbReference type="EMBL" id="EGB08615.1"/>
    </source>
</evidence>
<evidence type="ECO:0000313" key="13">
    <source>
        <dbReference type="Proteomes" id="UP000002729"/>
    </source>
</evidence>
<evidence type="ECO:0000256" key="10">
    <source>
        <dbReference type="SAM" id="Phobius"/>
    </source>
</evidence>
<evidence type="ECO:0000256" key="7">
    <source>
        <dbReference type="ARBA" id="ARBA00023098"/>
    </source>
</evidence>
<sequence length="962" mass="102806">MAARVPWRTVFLAEYGGPIAIFPAVAAAASPAPSRALDLATGLWTLHFAKRFLETLFVHSFSKATMPLSNLFKNCGYYYSAAALVAWDVARRGDVAVWRPAVAAFFLFEALNAYTHLHLAGLRADGSREAKIPTAWPFRYVCSPNYTFEILAWASFAAAFSSPGAAAFAAVGAAQMAVWSRGKLKRYRRKFYQEDAFTATKALIPFNLAPPAAPRHFFGVDMNGDDVLAPVASVSSLCGTLYKLYTELDAAWQLSGNVSSHWSDVQGFALYVAVSVPAGFVCGLSGAGNQPRAPRSWRLASLAAAGGGAAYGAQDVALPFAVVGLASWGAAVAALAALAARDPEEATAYERARDAQRVAHVRRALRPRPRPPAAAARVRRLRLHPGYTLERDDRGDLVLSSATGHFPARLGDVFHDLSPEAAEGAATPEPFAASAAKQVKALVARLAGALRGAVAGRAAPKVAPESDAGWAGAAEAGLEELKRKLLRSRPPALVVAVYLTAFVAVILTVYFIHTGVVPSSYWGTVDDVKEVKHEIHDQKRQLETYRALLSAALDAINATSTALGVAGNETLASRVAAERDAVVAAYAPPGATCGDGAGANASAAAAAFALSCVLGALDPALSQLGGGAFSTNSGLVSYGTLDAIDDDIAACDDIWKACDGLVADMNELGWAAEYAWVVGCWFAFCWTFPCIFYVLRQWDEGLDALQSGDAARSAKYARSSISAAPSLLGNVISAWAWVWLILALLGFVVAVNLTYPPLLNYWLTWQWWLYSIVITTTIKSAIVTPYLYKKRATDGAVVLDRGLYTLCFAGWLVYGVITGTWGAFMRLCYFIIWSLQAVFLFDSSLLPEELRSLDSGYGAFCGMLWAHHRHSNPHVLVACRALRDTSDDPPARRRARNRFGLALTLLRNPGLAKHRRPGGRPRLPADDDAAAAPAAEEPAPRDGAAELPPLRLSPRDAGSVAT</sequence>
<dbReference type="OrthoDB" id="540503at2759"/>
<dbReference type="GeneID" id="20224616"/>
<keyword evidence="5 10" id="KW-1133">Transmembrane helix</keyword>
<gene>
    <name evidence="12" type="ORF">AURANDRAFT_64002</name>
</gene>
<dbReference type="InterPro" id="IPR001104">
    <property type="entry name" value="3-oxo-5_a-steroid_4-DH_C"/>
</dbReference>
<dbReference type="EMBL" id="GL833127">
    <property type="protein sequence ID" value="EGB08615.1"/>
    <property type="molecule type" value="Genomic_DNA"/>
</dbReference>
<keyword evidence="6" id="KW-0560">Oxidoreductase</keyword>
<dbReference type="TCDB" id="2.A.90.3.1">
    <property type="family name" value="the vitamin a receptor/transporter (stra6) family"/>
</dbReference>
<organism evidence="13">
    <name type="scientific">Aureococcus anophagefferens</name>
    <name type="common">Harmful bloom alga</name>
    <dbReference type="NCBI Taxonomy" id="44056"/>
    <lineage>
        <taxon>Eukaryota</taxon>
        <taxon>Sar</taxon>
        <taxon>Stramenopiles</taxon>
        <taxon>Ochrophyta</taxon>
        <taxon>Pelagophyceae</taxon>
        <taxon>Pelagomonadales</taxon>
        <taxon>Pelagomonadaceae</taxon>
        <taxon>Aureococcus</taxon>
    </lineage>
</organism>
<feature type="transmembrane region" description="Helical" evidence="10">
    <location>
        <begin position="674"/>
        <end position="695"/>
    </location>
</feature>
<protein>
    <recommendedName>
        <fullName evidence="11">3-oxo-5-alpha-steroid 4-dehydrogenase C-terminal domain-containing protein</fullName>
    </recommendedName>
</protein>
<dbReference type="InterPro" id="IPR039357">
    <property type="entry name" value="SRD5A/TECR"/>
</dbReference>
<feature type="transmembrane region" description="Helical" evidence="10">
    <location>
        <begin position="492"/>
        <end position="512"/>
    </location>
</feature>
<evidence type="ECO:0000256" key="1">
    <source>
        <dbReference type="ARBA" id="ARBA00004141"/>
    </source>
</evidence>
<comment type="subcellular location">
    <subcellularLocation>
        <location evidence="1">Membrane</location>
        <topology evidence="1">Multi-pass membrane protein</topology>
    </subcellularLocation>
</comment>
<dbReference type="KEGG" id="aaf:AURANDRAFT_64002"/>
<dbReference type="GO" id="GO:0016020">
    <property type="term" value="C:membrane"/>
    <property type="evidence" value="ECO:0007669"/>
    <property type="project" value="UniProtKB-SubCell"/>
</dbReference>
<dbReference type="RefSeq" id="XP_009036614.1">
    <property type="nucleotide sequence ID" value="XM_009038366.1"/>
</dbReference>
<dbReference type="GO" id="GO:0042761">
    <property type="term" value="P:very long-chain fatty acid biosynthetic process"/>
    <property type="evidence" value="ECO:0007669"/>
    <property type="project" value="TreeGrafter"/>
</dbReference>
<dbReference type="PANTHER" id="PTHR10556">
    <property type="entry name" value="3-OXO-5-ALPHA-STEROID 4-DEHYDROGENASE"/>
    <property type="match status" value="1"/>
</dbReference>
<keyword evidence="3" id="KW-0444">Lipid biosynthesis</keyword>
<name>F0Y8J2_AURAN</name>
<evidence type="ECO:0000256" key="4">
    <source>
        <dbReference type="ARBA" id="ARBA00022692"/>
    </source>
</evidence>
<keyword evidence="4 10" id="KW-0812">Transmembrane</keyword>
<feature type="transmembrane region" description="Helical" evidence="10">
    <location>
        <begin position="727"/>
        <end position="755"/>
    </location>
</feature>
<evidence type="ECO:0000256" key="3">
    <source>
        <dbReference type="ARBA" id="ARBA00022516"/>
    </source>
</evidence>
<dbReference type="eggNOG" id="KOG1639">
    <property type="taxonomic scope" value="Eukaryota"/>
</dbReference>
<feature type="transmembrane region" description="Helical" evidence="10">
    <location>
        <begin position="150"/>
        <end position="179"/>
    </location>
</feature>
<keyword evidence="8 10" id="KW-0472">Membrane</keyword>
<feature type="domain" description="3-oxo-5-alpha-steroid 4-dehydrogenase C-terminal" evidence="11">
    <location>
        <begin position="65"/>
        <end position="206"/>
    </location>
</feature>
<dbReference type="GO" id="GO:0016627">
    <property type="term" value="F:oxidoreductase activity, acting on the CH-CH group of donors"/>
    <property type="evidence" value="ECO:0007669"/>
    <property type="project" value="InterPro"/>
</dbReference>
<proteinExistence type="inferred from homology"/>
<evidence type="ECO:0000256" key="8">
    <source>
        <dbReference type="ARBA" id="ARBA00023136"/>
    </source>
</evidence>
<dbReference type="InterPro" id="IPR026612">
    <property type="entry name" value="STRA6-like"/>
</dbReference>
<evidence type="ECO:0000259" key="11">
    <source>
        <dbReference type="Pfam" id="PF02544"/>
    </source>
</evidence>
<dbReference type="Pfam" id="PF02544">
    <property type="entry name" value="Steroid_dh"/>
    <property type="match status" value="1"/>
</dbReference>
<dbReference type="InParanoid" id="F0Y8J2"/>
<evidence type="ECO:0000256" key="9">
    <source>
        <dbReference type="SAM" id="MobiDB-lite"/>
    </source>
</evidence>
<dbReference type="Proteomes" id="UP000002729">
    <property type="component" value="Unassembled WGS sequence"/>
</dbReference>
<dbReference type="AlphaFoldDB" id="F0Y8J2"/>
<comment type="similarity">
    <text evidence="2">Belongs to the steroid 5-alpha reductase family.</text>
</comment>
<feature type="transmembrane region" description="Helical" evidence="10">
    <location>
        <begin position="767"/>
        <end position="788"/>
    </location>
</feature>
<dbReference type="PANTHER" id="PTHR10556:SF28">
    <property type="entry name" value="VERY-LONG-CHAIN ENOYL-COA REDUCTASE"/>
    <property type="match status" value="1"/>
</dbReference>
<evidence type="ECO:0000256" key="5">
    <source>
        <dbReference type="ARBA" id="ARBA00022989"/>
    </source>
</evidence>
<dbReference type="GO" id="GO:0038023">
    <property type="term" value="F:signaling receptor activity"/>
    <property type="evidence" value="ECO:0007669"/>
    <property type="project" value="InterPro"/>
</dbReference>
<keyword evidence="7" id="KW-0443">Lipid metabolism</keyword>
<feature type="transmembrane region" description="Helical" evidence="10">
    <location>
        <begin position="320"/>
        <end position="340"/>
    </location>
</feature>
<feature type="region of interest" description="Disordered" evidence="9">
    <location>
        <begin position="911"/>
        <end position="962"/>
    </location>
</feature>